<dbReference type="EMBL" id="LFJN01000002">
    <property type="protein sequence ID" value="KPI44804.1"/>
    <property type="molecule type" value="Genomic_DNA"/>
</dbReference>
<evidence type="ECO:0000313" key="2">
    <source>
        <dbReference type="Proteomes" id="UP000038010"/>
    </source>
</evidence>
<sequence>MERHKKRNVCHPGRVGSWAAAGSYTLVARSRVVEAVGPVDEEIISAHALSTGQNLYSAASGPAMHSKATSALRRSLSTLPSYRNQAWTVSPLYTNYLEGCTFDDYLNRCRGLNHAANFCWSLQQNRHHISANCREYYTNFRDEIYGVSLYICHKLLAHLNIESPGTAVLCKVPARVIRDLNNIAEALFLLAELAGDKGSNVLHRAFHAATEEAWEMQDPLSWMKRGPGDGYCAVSMYMPDIADMVMKQLIASRDGHIVGPVAGGAPRLTNDWAVHKELGVVYKYGLAWNGWD</sequence>
<dbReference type="VEuPathDB" id="FungiDB:AB675_2373"/>
<proteinExistence type="predicted"/>
<accession>A0A0N1HGM6</accession>
<dbReference type="AlphaFoldDB" id="A0A0N1HGM6"/>
<reference evidence="1 2" key="1">
    <citation type="submission" date="2015-06" db="EMBL/GenBank/DDBJ databases">
        <title>Draft genome of the ant-associated black yeast Phialophora attae CBS 131958.</title>
        <authorList>
            <person name="Moreno L.F."/>
            <person name="Stielow B.J."/>
            <person name="de Hoog S."/>
            <person name="Vicente V.A."/>
            <person name="Weiss V.A."/>
            <person name="de Vries M."/>
            <person name="Cruz L.M."/>
            <person name="Souza E.M."/>
        </authorList>
    </citation>
    <scope>NUCLEOTIDE SEQUENCE [LARGE SCALE GENOMIC DNA]</scope>
    <source>
        <strain evidence="1 2">CBS 131958</strain>
    </source>
</reference>
<keyword evidence="2" id="KW-1185">Reference proteome</keyword>
<protein>
    <submittedName>
        <fullName evidence="1">Uncharacterized protein</fullName>
    </submittedName>
</protein>
<gene>
    <name evidence="1" type="ORF">AB675_2373</name>
</gene>
<dbReference type="RefSeq" id="XP_018004767.1">
    <property type="nucleotide sequence ID" value="XM_018142340.1"/>
</dbReference>
<name>A0A0N1HGM6_9EURO</name>
<dbReference type="GeneID" id="28734220"/>
<comment type="caution">
    <text evidence="1">The sequence shown here is derived from an EMBL/GenBank/DDBJ whole genome shotgun (WGS) entry which is preliminary data.</text>
</comment>
<dbReference type="Proteomes" id="UP000038010">
    <property type="component" value="Unassembled WGS sequence"/>
</dbReference>
<organism evidence="1 2">
    <name type="scientific">Cyphellophora attinorum</name>
    <dbReference type="NCBI Taxonomy" id="1664694"/>
    <lineage>
        <taxon>Eukaryota</taxon>
        <taxon>Fungi</taxon>
        <taxon>Dikarya</taxon>
        <taxon>Ascomycota</taxon>
        <taxon>Pezizomycotina</taxon>
        <taxon>Eurotiomycetes</taxon>
        <taxon>Chaetothyriomycetidae</taxon>
        <taxon>Chaetothyriales</taxon>
        <taxon>Cyphellophoraceae</taxon>
        <taxon>Cyphellophora</taxon>
    </lineage>
</organism>
<evidence type="ECO:0000313" key="1">
    <source>
        <dbReference type="EMBL" id="KPI44804.1"/>
    </source>
</evidence>